<comment type="caution">
    <text evidence="3">The sequence shown here is derived from an EMBL/GenBank/DDBJ whole genome shotgun (WGS) entry which is preliminary data.</text>
</comment>
<keyword evidence="4" id="KW-1185">Reference proteome</keyword>
<gene>
    <name evidence="3" type="ORF">H8699_03600</name>
</gene>
<dbReference type="PROSITE" id="PS51257">
    <property type="entry name" value="PROKAR_LIPOPROTEIN"/>
    <property type="match status" value="1"/>
</dbReference>
<protein>
    <submittedName>
        <fullName evidence="3">Uncharacterized protein</fullName>
    </submittedName>
</protein>
<feature type="signal peptide" evidence="2">
    <location>
        <begin position="1"/>
        <end position="22"/>
    </location>
</feature>
<proteinExistence type="predicted"/>
<organism evidence="3 4">
    <name type="scientific">Luoshenia tenuis</name>
    <dbReference type="NCBI Taxonomy" id="2763654"/>
    <lineage>
        <taxon>Bacteria</taxon>
        <taxon>Bacillati</taxon>
        <taxon>Bacillota</taxon>
        <taxon>Clostridia</taxon>
        <taxon>Christensenellales</taxon>
        <taxon>Christensenellaceae</taxon>
        <taxon>Luoshenia</taxon>
    </lineage>
</organism>
<evidence type="ECO:0000313" key="4">
    <source>
        <dbReference type="Proteomes" id="UP000654279"/>
    </source>
</evidence>
<reference evidence="3" key="1">
    <citation type="submission" date="2020-08" db="EMBL/GenBank/DDBJ databases">
        <title>Genome public.</title>
        <authorList>
            <person name="Liu C."/>
            <person name="Sun Q."/>
        </authorList>
    </citation>
    <scope>NUCLEOTIDE SEQUENCE</scope>
    <source>
        <strain evidence="3">NSJ-44</strain>
    </source>
</reference>
<name>A0A926CZL4_9FIRM</name>
<accession>A0A926CZL4</accession>
<dbReference type="EMBL" id="JACRSO010000001">
    <property type="protein sequence ID" value="MBC8528521.1"/>
    <property type="molecule type" value="Genomic_DNA"/>
</dbReference>
<feature type="chain" id="PRO_5039246808" evidence="2">
    <location>
        <begin position="23"/>
        <end position="143"/>
    </location>
</feature>
<evidence type="ECO:0000256" key="1">
    <source>
        <dbReference type="SAM" id="MobiDB-lite"/>
    </source>
</evidence>
<dbReference type="RefSeq" id="WP_249284515.1">
    <property type="nucleotide sequence ID" value="NZ_JACRSO010000001.1"/>
</dbReference>
<dbReference type="Proteomes" id="UP000654279">
    <property type="component" value="Unassembled WGS sequence"/>
</dbReference>
<sequence length="143" mass="15277">MAKRMQKIGAICALLAICVALCGCGQEAPEASATPEAPTQAAQETPEATPQPSASAADDETRAQALQDAAQNVAHYLYEELEPKVEPYSGKAQDKLTLEGKTYFAYTVRDGGDGTDLGYVAVSDEGTENYFKGVDDTEFKKVY</sequence>
<evidence type="ECO:0000256" key="2">
    <source>
        <dbReference type="SAM" id="SignalP"/>
    </source>
</evidence>
<keyword evidence="2" id="KW-0732">Signal</keyword>
<evidence type="ECO:0000313" key="3">
    <source>
        <dbReference type="EMBL" id="MBC8528521.1"/>
    </source>
</evidence>
<feature type="compositionally biased region" description="Low complexity" evidence="1">
    <location>
        <begin position="29"/>
        <end position="52"/>
    </location>
</feature>
<dbReference type="AlphaFoldDB" id="A0A926CZL4"/>
<feature type="region of interest" description="Disordered" evidence="1">
    <location>
        <begin position="29"/>
        <end position="63"/>
    </location>
</feature>